<proteinExistence type="predicted"/>
<reference evidence="4" key="1">
    <citation type="journal article" date="2019" name="Int. J. Syst. Evol. Microbiol.">
        <title>The Global Catalogue of Microorganisms (GCM) 10K type strain sequencing project: providing services to taxonomists for standard genome sequencing and annotation.</title>
        <authorList>
            <consortium name="The Broad Institute Genomics Platform"/>
            <consortium name="The Broad Institute Genome Sequencing Center for Infectious Disease"/>
            <person name="Wu L."/>
            <person name="Ma J."/>
        </authorList>
    </citation>
    <scope>NUCLEOTIDE SEQUENCE [LARGE SCALE GENOMIC DNA]</scope>
    <source>
        <strain evidence="4">CGMCC 4.7393</strain>
    </source>
</reference>
<dbReference type="Proteomes" id="UP001596405">
    <property type="component" value="Unassembled WGS sequence"/>
</dbReference>
<dbReference type="PROSITE" id="PS50088">
    <property type="entry name" value="ANK_REPEAT"/>
    <property type="match status" value="1"/>
</dbReference>
<evidence type="ECO:0000313" key="3">
    <source>
        <dbReference type="EMBL" id="MFC6998571.1"/>
    </source>
</evidence>
<evidence type="ECO:0000259" key="2">
    <source>
        <dbReference type="Pfam" id="PF00551"/>
    </source>
</evidence>
<dbReference type="SUPFAM" id="SSF53328">
    <property type="entry name" value="Formyltransferase"/>
    <property type="match status" value="1"/>
</dbReference>
<dbReference type="InterPro" id="IPR002110">
    <property type="entry name" value="Ankyrin_rpt"/>
</dbReference>
<organism evidence="3 4">
    <name type="scientific">Rufibacter roseus</name>
    <dbReference type="NCBI Taxonomy" id="1567108"/>
    <lineage>
        <taxon>Bacteria</taxon>
        <taxon>Pseudomonadati</taxon>
        <taxon>Bacteroidota</taxon>
        <taxon>Cytophagia</taxon>
        <taxon>Cytophagales</taxon>
        <taxon>Hymenobacteraceae</taxon>
        <taxon>Rufibacter</taxon>
    </lineage>
</organism>
<dbReference type="EMBL" id="JBHSYQ010000006">
    <property type="protein sequence ID" value="MFC6998571.1"/>
    <property type="molecule type" value="Genomic_DNA"/>
</dbReference>
<dbReference type="Gene3D" id="1.25.40.20">
    <property type="entry name" value="Ankyrin repeat-containing domain"/>
    <property type="match status" value="1"/>
</dbReference>
<feature type="repeat" description="ANK" evidence="1">
    <location>
        <begin position="304"/>
        <end position="336"/>
    </location>
</feature>
<dbReference type="PROSITE" id="PS50297">
    <property type="entry name" value="ANK_REP_REGION"/>
    <property type="match status" value="1"/>
</dbReference>
<sequence>MKKICIAGKNAIAVECTKHVLKFYHSSELCVLVNETDTGHNTWQPSFKKFALENEIEIFSQEQVYNIKNILLISLEFDKLLPPARFNSKRLFNIHFSLLPKYKGQFTSSWPILNFETETGVTLHEIDKGIDTGAIVDQIRFEIKNDDTAKDLYHNYNTKGIELFISNFERLQNNSYNAVPQSYVGSTFYSISSLDYKNVKINLKQTAFQISAQIRAFCFREYQLPQVLGWYVSKVDIMNTSSEKKAGTLLDESESFLLISTVDYDLKVYKDHYYKFFELCKSGSSKELQGIIQLIPNLEERNQDGCTGLMIAAQNGNLEVVEFLSKYGEDFNALNSLRRAMP</sequence>
<dbReference type="Pfam" id="PF00551">
    <property type="entry name" value="Formyl_trans_N"/>
    <property type="match status" value="1"/>
</dbReference>
<keyword evidence="1" id="KW-0040">ANK repeat</keyword>
<dbReference type="RefSeq" id="WP_066617213.1">
    <property type="nucleotide sequence ID" value="NZ_JBHSYQ010000006.1"/>
</dbReference>
<name>A0ABW2DL58_9BACT</name>
<dbReference type="PANTHER" id="PTHR11138:SF5">
    <property type="entry name" value="METHIONYL-TRNA FORMYLTRANSFERASE, MITOCHONDRIAL"/>
    <property type="match status" value="1"/>
</dbReference>
<keyword evidence="4" id="KW-1185">Reference proteome</keyword>
<dbReference type="Pfam" id="PF00023">
    <property type="entry name" value="Ank"/>
    <property type="match status" value="1"/>
</dbReference>
<dbReference type="SMART" id="SM00248">
    <property type="entry name" value="ANK"/>
    <property type="match status" value="1"/>
</dbReference>
<dbReference type="SUPFAM" id="SSF48403">
    <property type="entry name" value="Ankyrin repeat"/>
    <property type="match status" value="1"/>
</dbReference>
<evidence type="ECO:0000313" key="4">
    <source>
        <dbReference type="Proteomes" id="UP001596405"/>
    </source>
</evidence>
<evidence type="ECO:0000256" key="1">
    <source>
        <dbReference type="PROSITE-ProRule" id="PRU00023"/>
    </source>
</evidence>
<dbReference type="PANTHER" id="PTHR11138">
    <property type="entry name" value="METHIONYL-TRNA FORMYLTRANSFERASE"/>
    <property type="match status" value="1"/>
</dbReference>
<dbReference type="InterPro" id="IPR002376">
    <property type="entry name" value="Formyl_transf_N"/>
</dbReference>
<dbReference type="Gene3D" id="3.40.50.12230">
    <property type="match status" value="1"/>
</dbReference>
<dbReference type="InterPro" id="IPR036770">
    <property type="entry name" value="Ankyrin_rpt-contain_sf"/>
</dbReference>
<gene>
    <name evidence="3" type="ORF">ACFQHR_13110</name>
</gene>
<accession>A0ABW2DL58</accession>
<dbReference type="CDD" id="cd08369">
    <property type="entry name" value="FMT_core"/>
    <property type="match status" value="1"/>
</dbReference>
<feature type="domain" description="Formyl transferase N-terminal" evidence="2">
    <location>
        <begin position="63"/>
        <end position="165"/>
    </location>
</feature>
<comment type="caution">
    <text evidence="3">The sequence shown here is derived from an EMBL/GenBank/DDBJ whole genome shotgun (WGS) entry which is preliminary data.</text>
</comment>
<dbReference type="InterPro" id="IPR036477">
    <property type="entry name" value="Formyl_transf_N_sf"/>
</dbReference>
<protein>
    <submittedName>
        <fullName evidence="3">Formyltransferase family protein</fullName>
    </submittedName>
</protein>